<gene>
    <name evidence="1" type="ORF">RQM65_18330</name>
</gene>
<comment type="caution">
    <text evidence="1">The sequence shown here is derived from an EMBL/GenBank/DDBJ whole genome shotgun (WGS) entry which is preliminary data.</text>
</comment>
<organism evidence="1 2">
    <name type="scientific">Pricia mediterranea</name>
    <dbReference type="NCBI Taxonomy" id="3076079"/>
    <lineage>
        <taxon>Bacteria</taxon>
        <taxon>Pseudomonadati</taxon>
        <taxon>Bacteroidota</taxon>
        <taxon>Flavobacteriia</taxon>
        <taxon>Flavobacteriales</taxon>
        <taxon>Flavobacteriaceae</taxon>
        <taxon>Pricia</taxon>
    </lineage>
</organism>
<evidence type="ECO:0000313" key="1">
    <source>
        <dbReference type="EMBL" id="MDT7830633.1"/>
    </source>
</evidence>
<accession>A0ABU3LBN4</accession>
<dbReference type="EMBL" id="JAVTTP010000002">
    <property type="protein sequence ID" value="MDT7830633.1"/>
    <property type="molecule type" value="Genomic_DNA"/>
</dbReference>
<sequence length="384" mass="43392">MDNTNFKINWIDGMKITKEHFQDLQNYTENGIKNALVNRKSRFDYGISRPRLRAGSNFSITLDTHKNLKISIKRLLATTPDGNRIAISDRTPTVDDDIAITDLVKNKSERGFLMLNLDAQHPVAFGEPDPKEVPPRLPFLADGYFFSYVDAEELGKMGVMGNQLPIAKIENDGQNLSSTSDYIPPCTSVDANDKLIAFYDRTDAFLKKAEQDVIAIARKIKARQNENPIADAMFMPVDKSYSYLAQQITNVKWKQYEMHPRDLLEIVVTFARLFKGSIDMSSPEDKEQLFNYFGDWTDLKGGDYEKTFNNIINLKYDHLDVNDNIKSVTNFMNTIGALLNVLTQVDYIGQRRDMGIFVNENKVMGNSGTSDTSNTAAGTSFLAE</sequence>
<protein>
    <recommendedName>
        <fullName evidence="3">Type VI secretion system baseplate subunit TssK</fullName>
    </recommendedName>
</protein>
<proteinExistence type="predicted"/>
<evidence type="ECO:0000313" key="2">
    <source>
        <dbReference type="Proteomes" id="UP001250656"/>
    </source>
</evidence>
<reference evidence="1 2" key="1">
    <citation type="submission" date="2023-09" db="EMBL/GenBank/DDBJ databases">
        <title>Novel taxa isolated from Blanes Bay.</title>
        <authorList>
            <person name="Rey-Velasco X."/>
            <person name="Lucena T."/>
        </authorList>
    </citation>
    <scope>NUCLEOTIDE SEQUENCE [LARGE SCALE GENOMIC DNA]</scope>
    <source>
        <strain evidence="1 2">S334</strain>
    </source>
</reference>
<name>A0ABU3LBN4_9FLAO</name>
<dbReference type="RefSeq" id="WP_314017102.1">
    <property type="nucleotide sequence ID" value="NZ_JAVTTP010000002.1"/>
</dbReference>
<evidence type="ECO:0008006" key="3">
    <source>
        <dbReference type="Google" id="ProtNLM"/>
    </source>
</evidence>
<keyword evidence="2" id="KW-1185">Reference proteome</keyword>
<dbReference type="Proteomes" id="UP001250656">
    <property type="component" value="Unassembled WGS sequence"/>
</dbReference>